<dbReference type="EMBL" id="WUAV01000001">
    <property type="protein sequence ID" value="KAF1770067.1"/>
    <property type="molecule type" value="Genomic_DNA"/>
</dbReference>
<dbReference type="Pfam" id="PF07735">
    <property type="entry name" value="FBA_2"/>
    <property type="match status" value="1"/>
</dbReference>
<dbReference type="InterPro" id="IPR012885">
    <property type="entry name" value="F-box_Sdz-33"/>
</dbReference>
<dbReference type="CTD" id="9816086"/>
<dbReference type="Proteomes" id="UP000483820">
    <property type="component" value="Chromosome I"/>
</dbReference>
<dbReference type="InterPro" id="IPR053222">
    <property type="entry name" value="Zygotic_Embryogenesis-Asso"/>
</dbReference>
<gene>
    <name evidence="3" type="ORF">GCK72_001885</name>
</gene>
<accession>A0A6A5HUV1</accession>
<dbReference type="KEGG" id="crq:GCK72_001885"/>
<keyword evidence="1" id="KW-0732">Signal</keyword>
<dbReference type="Pfam" id="PF00646">
    <property type="entry name" value="F-box"/>
    <property type="match status" value="1"/>
</dbReference>
<evidence type="ECO:0000313" key="3">
    <source>
        <dbReference type="EMBL" id="KAF1770067.1"/>
    </source>
</evidence>
<evidence type="ECO:0000256" key="1">
    <source>
        <dbReference type="SAM" id="SignalP"/>
    </source>
</evidence>
<dbReference type="RefSeq" id="XP_003114772.2">
    <property type="nucleotide sequence ID" value="XM_003114724.2"/>
</dbReference>
<feature type="signal peptide" evidence="1">
    <location>
        <begin position="1"/>
        <end position="25"/>
    </location>
</feature>
<dbReference type="PROSITE" id="PS50181">
    <property type="entry name" value="FBOX"/>
    <property type="match status" value="1"/>
</dbReference>
<feature type="chain" id="PRO_5025454073" description="F-box domain-containing protein" evidence="1">
    <location>
        <begin position="26"/>
        <end position="337"/>
    </location>
</feature>
<evidence type="ECO:0000313" key="4">
    <source>
        <dbReference type="Proteomes" id="UP000483820"/>
    </source>
</evidence>
<comment type="caution">
    <text evidence="3">The sequence shown here is derived from an EMBL/GenBank/DDBJ whole genome shotgun (WGS) entry which is preliminary data.</text>
</comment>
<protein>
    <recommendedName>
        <fullName evidence="2">F-box domain-containing protein</fullName>
    </recommendedName>
</protein>
<dbReference type="PANTHER" id="PTHR22899:SF1">
    <property type="entry name" value="F-BOX ASSOCIATED DOMAIN-CONTAINING PROTEIN"/>
    <property type="match status" value="1"/>
</dbReference>
<dbReference type="GeneID" id="9816086"/>
<evidence type="ECO:0000259" key="2">
    <source>
        <dbReference type="PROSITE" id="PS50181"/>
    </source>
</evidence>
<proteinExistence type="predicted"/>
<reference evidence="3 4" key="1">
    <citation type="submission" date="2019-12" db="EMBL/GenBank/DDBJ databases">
        <title>Chromosome-level assembly of the Caenorhabditis remanei genome.</title>
        <authorList>
            <person name="Teterina A.A."/>
            <person name="Willis J.H."/>
            <person name="Phillips P.C."/>
        </authorList>
    </citation>
    <scope>NUCLEOTIDE SEQUENCE [LARGE SCALE GENOMIC DNA]</scope>
    <source>
        <strain evidence="3 4">PX506</strain>
        <tissue evidence="3">Whole organism</tissue>
    </source>
</reference>
<dbReference type="AlphaFoldDB" id="A0A6A5HUV1"/>
<name>A0A6A5HUV1_CAERE</name>
<dbReference type="InterPro" id="IPR001810">
    <property type="entry name" value="F-box_dom"/>
</dbReference>
<feature type="domain" description="F-box" evidence="2">
    <location>
        <begin position="4"/>
        <end position="51"/>
    </location>
</feature>
<organism evidence="3 4">
    <name type="scientific">Caenorhabditis remanei</name>
    <name type="common">Caenorhabditis vulgaris</name>
    <dbReference type="NCBI Taxonomy" id="31234"/>
    <lineage>
        <taxon>Eukaryota</taxon>
        <taxon>Metazoa</taxon>
        <taxon>Ecdysozoa</taxon>
        <taxon>Nematoda</taxon>
        <taxon>Chromadorea</taxon>
        <taxon>Rhabditida</taxon>
        <taxon>Rhabditina</taxon>
        <taxon>Rhabditomorpha</taxon>
        <taxon>Rhabditoidea</taxon>
        <taxon>Rhabditidae</taxon>
        <taxon>Peloderinae</taxon>
        <taxon>Caenorhabditis</taxon>
    </lineage>
</organism>
<dbReference type="PANTHER" id="PTHR22899">
    <property type="entry name" value="CYCLIN-RELATED F-BOX FAMILY"/>
    <property type="match status" value="1"/>
</dbReference>
<sequence length="337" mass="39618">MSKSFPLLRLPHLALLHVLRFFSTADLVDISLCSKVTQYLVKRVIKKPRKLQFFIDGEFQIWITLRRSQIIWTFYYDELKENPYRIPSSGIVKVTKWSGWGVKTMEKNYQMNDFGIRNWMDHIAKLFNLLLDDLTIRDFVKMFEIQDIRNLVDGLKIQNVRIGYFIPDPYVQTILEAVQINKTLILPSTSKQISPENIKFNMEELKLELSNFLTIDHVSNMNCRFIDLGYSNFEDSQLNLFLKSWMTGEWNRELEVLKTRSEEGKIWITERILDGLDALKVTAERAFRIKSVNSRIGKEMKLTAPSWDIHRENTIGSGTIRSIDDIQSCFLFCVWPE</sequence>